<dbReference type="EMBL" id="CM007387">
    <property type="protein sequence ID" value="ONK62997.1"/>
    <property type="molecule type" value="Genomic_DNA"/>
</dbReference>
<feature type="compositionally biased region" description="Polar residues" evidence="1">
    <location>
        <begin position="1"/>
        <end position="10"/>
    </location>
</feature>
<sequence>MSNHALSNVPQRRGKKSDLIFSQQQNGHPSFHQYLTNKGSHRTPLITKTQTTTKSKETHQLFSCINHINSNYSNQVKPKKSTEIKERGKFRKDVRHLPC</sequence>
<evidence type="ECO:0000313" key="2">
    <source>
        <dbReference type="EMBL" id="ONK62997.1"/>
    </source>
</evidence>
<accession>A0A5P1ECR2</accession>
<feature type="region of interest" description="Disordered" evidence="1">
    <location>
        <begin position="1"/>
        <end position="43"/>
    </location>
</feature>
<name>A0A5P1ECR2_ASPOF</name>
<keyword evidence="3" id="KW-1185">Reference proteome</keyword>
<evidence type="ECO:0000256" key="1">
    <source>
        <dbReference type="SAM" id="MobiDB-lite"/>
    </source>
</evidence>
<evidence type="ECO:0000313" key="3">
    <source>
        <dbReference type="Proteomes" id="UP000243459"/>
    </source>
</evidence>
<feature type="compositionally biased region" description="Polar residues" evidence="1">
    <location>
        <begin position="20"/>
        <end position="38"/>
    </location>
</feature>
<proteinExistence type="predicted"/>
<organism evidence="2 3">
    <name type="scientific">Asparagus officinalis</name>
    <name type="common">Garden asparagus</name>
    <dbReference type="NCBI Taxonomy" id="4686"/>
    <lineage>
        <taxon>Eukaryota</taxon>
        <taxon>Viridiplantae</taxon>
        <taxon>Streptophyta</taxon>
        <taxon>Embryophyta</taxon>
        <taxon>Tracheophyta</taxon>
        <taxon>Spermatophyta</taxon>
        <taxon>Magnoliopsida</taxon>
        <taxon>Liliopsida</taxon>
        <taxon>Asparagales</taxon>
        <taxon>Asparagaceae</taxon>
        <taxon>Asparagoideae</taxon>
        <taxon>Asparagus</taxon>
    </lineage>
</organism>
<reference evidence="3" key="1">
    <citation type="journal article" date="2017" name="Nat. Commun.">
        <title>The asparagus genome sheds light on the origin and evolution of a young Y chromosome.</title>
        <authorList>
            <person name="Harkess A."/>
            <person name="Zhou J."/>
            <person name="Xu C."/>
            <person name="Bowers J.E."/>
            <person name="Van der Hulst R."/>
            <person name="Ayyampalayam S."/>
            <person name="Mercati F."/>
            <person name="Riccardi P."/>
            <person name="McKain M.R."/>
            <person name="Kakrana A."/>
            <person name="Tang H."/>
            <person name="Ray J."/>
            <person name="Groenendijk J."/>
            <person name="Arikit S."/>
            <person name="Mathioni S.M."/>
            <person name="Nakano M."/>
            <person name="Shan H."/>
            <person name="Telgmann-Rauber A."/>
            <person name="Kanno A."/>
            <person name="Yue Z."/>
            <person name="Chen H."/>
            <person name="Li W."/>
            <person name="Chen Y."/>
            <person name="Xu X."/>
            <person name="Zhang Y."/>
            <person name="Luo S."/>
            <person name="Chen H."/>
            <person name="Gao J."/>
            <person name="Mao Z."/>
            <person name="Pires J.C."/>
            <person name="Luo M."/>
            <person name="Kudrna D."/>
            <person name="Wing R.A."/>
            <person name="Meyers B.C."/>
            <person name="Yi K."/>
            <person name="Kong H."/>
            <person name="Lavrijsen P."/>
            <person name="Sunseri F."/>
            <person name="Falavigna A."/>
            <person name="Ye Y."/>
            <person name="Leebens-Mack J.H."/>
            <person name="Chen G."/>
        </authorList>
    </citation>
    <scope>NUCLEOTIDE SEQUENCE [LARGE SCALE GENOMIC DNA]</scope>
    <source>
        <strain evidence="3">cv. DH0086</strain>
    </source>
</reference>
<dbReference type="Gramene" id="ONK62997">
    <property type="protein sequence ID" value="ONK62997"/>
    <property type="gene ID" value="A4U43_C07F10320"/>
</dbReference>
<gene>
    <name evidence="2" type="ORF">A4U43_C07F10320</name>
</gene>
<dbReference type="Proteomes" id="UP000243459">
    <property type="component" value="Chromosome 7"/>
</dbReference>
<protein>
    <submittedName>
        <fullName evidence="2">Uncharacterized protein</fullName>
    </submittedName>
</protein>
<dbReference type="AlphaFoldDB" id="A0A5P1ECR2"/>